<name>A0AAV2FHG6_9ROSI</name>
<feature type="region of interest" description="Disordered" evidence="1">
    <location>
        <begin position="137"/>
        <end position="183"/>
    </location>
</feature>
<protein>
    <submittedName>
        <fullName evidence="2">Uncharacterized protein</fullName>
    </submittedName>
</protein>
<evidence type="ECO:0000313" key="2">
    <source>
        <dbReference type="EMBL" id="CAL1396920.1"/>
    </source>
</evidence>
<dbReference type="Proteomes" id="UP001497516">
    <property type="component" value="Chromosome 6"/>
</dbReference>
<reference evidence="2 3" key="1">
    <citation type="submission" date="2024-04" db="EMBL/GenBank/DDBJ databases">
        <authorList>
            <person name="Fracassetti M."/>
        </authorList>
    </citation>
    <scope>NUCLEOTIDE SEQUENCE [LARGE SCALE GENOMIC DNA]</scope>
</reference>
<accession>A0AAV2FHG6</accession>
<feature type="region of interest" description="Disordered" evidence="1">
    <location>
        <begin position="1"/>
        <end position="38"/>
    </location>
</feature>
<dbReference type="EMBL" id="OZ034819">
    <property type="protein sequence ID" value="CAL1396920.1"/>
    <property type="molecule type" value="Genomic_DNA"/>
</dbReference>
<proteinExistence type="predicted"/>
<evidence type="ECO:0000256" key="1">
    <source>
        <dbReference type="SAM" id="MobiDB-lite"/>
    </source>
</evidence>
<feature type="compositionally biased region" description="Basic and acidic residues" evidence="1">
    <location>
        <begin position="23"/>
        <end position="38"/>
    </location>
</feature>
<dbReference type="AlphaFoldDB" id="A0AAV2FHG6"/>
<organism evidence="2 3">
    <name type="scientific">Linum trigynum</name>
    <dbReference type="NCBI Taxonomy" id="586398"/>
    <lineage>
        <taxon>Eukaryota</taxon>
        <taxon>Viridiplantae</taxon>
        <taxon>Streptophyta</taxon>
        <taxon>Embryophyta</taxon>
        <taxon>Tracheophyta</taxon>
        <taxon>Spermatophyta</taxon>
        <taxon>Magnoliopsida</taxon>
        <taxon>eudicotyledons</taxon>
        <taxon>Gunneridae</taxon>
        <taxon>Pentapetalae</taxon>
        <taxon>rosids</taxon>
        <taxon>fabids</taxon>
        <taxon>Malpighiales</taxon>
        <taxon>Linaceae</taxon>
        <taxon>Linum</taxon>
    </lineage>
</organism>
<gene>
    <name evidence="2" type="ORF">LTRI10_LOCUS37257</name>
</gene>
<evidence type="ECO:0000313" key="3">
    <source>
        <dbReference type="Proteomes" id="UP001497516"/>
    </source>
</evidence>
<keyword evidence="3" id="KW-1185">Reference proteome</keyword>
<sequence length="183" mass="19724">MTLRSPSGKKRRDHAMNSGVSADETRRGRNGWESRGGPRVELGLLHDLECVGAGGGRDGGSVVDEEDRPHGALPEDLDGDELVHFYLGGGVVFGVAVEQRRRGSEGDSIFWLCSGYGERGSWGWGMFGGGSIIVETTASPAQSPDRRIARPPSRLHHQATSSQPSHCPLLQIAATKKPHHQPR</sequence>